<gene>
    <name evidence="2" type="ORF">JVT61DRAFT_8038</name>
</gene>
<keyword evidence="3" id="KW-1185">Reference proteome</keyword>
<dbReference type="AlphaFoldDB" id="A0A8I2YJ61"/>
<evidence type="ECO:0000313" key="3">
    <source>
        <dbReference type="Proteomes" id="UP000683000"/>
    </source>
</evidence>
<evidence type="ECO:0000256" key="1">
    <source>
        <dbReference type="SAM" id="MobiDB-lite"/>
    </source>
</evidence>
<comment type="caution">
    <text evidence="2">The sequence shown here is derived from an EMBL/GenBank/DDBJ whole genome shotgun (WGS) entry which is preliminary data.</text>
</comment>
<evidence type="ECO:0000313" key="2">
    <source>
        <dbReference type="EMBL" id="KAG6372238.1"/>
    </source>
</evidence>
<dbReference type="OrthoDB" id="2635882at2759"/>
<sequence>MSWLKAKDWATGVEYSSLFHSGLRAISLRPHASRSRRCSSSSSSQKGWSGDTSSTASLSSKRSRARTRYPSPAPPSPATRVTRPRPSSMFVRPTKDTWSSEGRLFEVVDYTRFSEEQRLRAGYLLPPVELDGLRSLAVSQPLFVNLGEMDATGDESFLSLSNPTDGFLQHAVPRHERPMPLPSRRPSLHHRTRETRRERSDCAWMLEECSPELKAYDSGNEVEEIWLDGDRDWRQFHVDLVQNMR</sequence>
<feature type="region of interest" description="Disordered" evidence="1">
    <location>
        <begin position="30"/>
        <end position="94"/>
    </location>
</feature>
<reference evidence="2" key="1">
    <citation type="submission" date="2021-03" db="EMBL/GenBank/DDBJ databases">
        <title>Evolutionary innovations through gain and loss of genes in the ectomycorrhizal Boletales.</title>
        <authorList>
            <person name="Wu G."/>
            <person name="Miyauchi S."/>
            <person name="Morin E."/>
            <person name="Yang Z.-L."/>
            <person name="Xu J."/>
            <person name="Martin F.M."/>
        </authorList>
    </citation>
    <scope>NUCLEOTIDE SEQUENCE</scope>
    <source>
        <strain evidence="2">BR01</strain>
    </source>
</reference>
<proteinExistence type="predicted"/>
<dbReference type="Proteomes" id="UP000683000">
    <property type="component" value="Unassembled WGS sequence"/>
</dbReference>
<dbReference type="EMBL" id="JAGFBS010000029">
    <property type="protein sequence ID" value="KAG6372238.1"/>
    <property type="molecule type" value="Genomic_DNA"/>
</dbReference>
<organism evidence="2 3">
    <name type="scientific">Boletus reticuloceps</name>
    <dbReference type="NCBI Taxonomy" id="495285"/>
    <lineage>
        <taxon>Eukaryota</taxon>
        <taxon>Fungi</taxon>
        <taxon>Dikarya</taxon>
        <taxon>Basidiomycota</taxon>
        <taxon>Agaricomycotina</taxon>
        <taxon>Agaricomycetes</taxon>
        <taxon>Agaricomycetidae</taxon>
        <taxon>Boletales</taxon>
        <taxon>Boletineae</taxon>
        <taxon>Boletaceae</taxon>
        <taxon>Boletoideae</taxon>
        <taxon>Boletus</taxon>
    </lineage>
</organism>
<name>A0A8I2YJ61_9AGAM</name>
<accession>A0A8I2YJ61</accession>
<protein>
    <submittedName>
        <fullName evidence="2">Uncharacterized protein</fullName>
    </submittedName>
</protein>